<dbReference type="EMBL" id="JAUQSX010000004">
    <property type="protein sequence ID" value="MDO7846392.1"/>
    <property type="molecule type" value="Genomic_DNA"/>
</dbReference>
<protein>
    <submittedName>
        <fullName evidence="1">Uncharacterized protein</fullName>
    </submittedName>
</protein>
<gene>
    <name evidence="1" type="ORF">Q5H92_08495</name>
</gene>
<name>A0ABT9AAE9_9BACT</name>
<evidence type="ECO:0000313" key="1">
    <source>
        <dbReference type="EMBL" id="MDO7846392.1"/>
    </source>
</evidence>
<accession>A0ABT9AAE9</accession>
<keyword evidence="2" id="KW-1185">Reference proteome</keyword>
<organism evidence="1 2">
    <name type="scientific">Hymenobacter mellowenesis</name>
    <dbReference type="NCBI Taxonomy" id="3063995"/>
    <lineage>
        <taxon>Bacteria</taxon>
        <taxon>Pseudomonadati</taxon>
        <taxon>Bacteroidota</taxon>
        <taxon>Cytophagia</taxon>
        <taxon>Cytophagales</taxon>
        <taxon>Hymenobacteraceae</taxon>
        <taxon>Hymenobacter</taxon>
    </lineage>
</organism>
<comment type="caution">
    <text evidence="1">The sequence shown here is derived from an EMBL/GenBank/DDBJ whole genome shotgun (WGS) entry which is preliminary data.</text>
</comment>
<proteinExistence type="predicted"/>
<reference evidence="1" key="1">
    <citation type="submission" date="2023-07" db="EMBL/GenBank/DDBJ databases">
        <authorList>
            <person name="Kim M.K."/>
        </authorList>
    </citation>
    <scope>NUCLEOTIDE SEQUENCE</scope>
    <source>
        <strain evidence="1">M29</strain>
    </source>
</reference>
<sequence>MGKRTNSFGKHFSIDVKYSDAPAKIQMEDLMVIRKKGGNEFLQKIIGTKPTIWNYENESRLIADNFGKQHYDYRAVKSIYFGLKMLDDEKQVLMERLKGRGISYYQMMRKSNSYELFANPVPDLFETANPYLYSVAPIQDDAIPSDELKGKWRKYAHYLNKAVEIQRRDPYCIEVCYTAFSVYDSKPDNPAIYVNYKFAAEGYMNRTFSTSEIDKLYPLINDL</sequence>
<dbReference type="RefSeq" id="WP_305011084.1">
    <property type="nucleotide sequence ID" value="NZ_JAUQSX010000004.1"/>
</dbReference>
<dbReference type="Proteomes" id="UP001167796">
    <property type="component" value="Unassembled WGS sequence"/>
</dbReference>
<evidence type="ECO:0000313" key="2">
    <source>
        <dbReference type="Proteomes" id="UP001167796"/>
    </source>
</evidence>